<dbReference type="PANTHER" id="PTHR12110">
    <property type="entry name" value="HYDROXYPYRUVATE ISOMERASE"/>
    <property type="match status" value="1"/>
</dbReference>
<organism evidence="2 3">
    <name type="scientific">Pseudonocardia alaniniphila</name>
    <dbReference type="NCBI Taxonomy" id="75291"/>
    <lineage>
        <taxon>Bacteria</taxon>
        <taxon>Bacillati</taxon>
        <taxon>Actinomycetota</taxon>
        <taxon>Actinomycetes</taxon>
        <taxon>Pseudonocardiales</taxon>
        <taxon>Pseudonocardiaceae</taxon>
        <taxon>Pseudonocardia</taxon>
    </lineage>
</organism>
<reference evidence="2 3" key="1">
    <citation type="submission" date="2022-03" db="EMBL/GenBank/DDBJ databases">
        <title>Pseudonocardia alaer sp. nov., a novel actinomycete isolated from reed forest soil.</title>
        <authorList>
            <person name="Wang L."/>
        </authorList>
    </citation>
    <scope>NUCLEOTIDE SEQUENCE [LARGE SCALE GENOMIC DNA]</scope>
    <source>
        <strain evidence="2 3">Y-16303</strain>
    </source>
</reference>
<evidence type="ECO:0000313" key="3">
    <source>
        <dbReference type="Proteomes" id="UP001299970"/>
    </source>
</evidence>
<dbReference type="InterPro" id="IPR013022">
    <property type="entry name" value="Xyl_isomerase-like_TIM-brl"/>
</dbReference>
<dbReference type="InterPro" id="IPR050312">
    <property type="entry name" value="IolE/XylAMocC-like"/>
</dbReference>
<dbReference type="Gene3D" id="3.20.20.150">
    <property type="entry name" value="Divalent-metal-dependent TIM barrel enzymes"/>
    <property type="match status" value="1"/>
</dbReference>
<evidence type="ECO:0000259" key="1">
    <source>
        <dbReference type="Pfam" id="PF01261"/>
    </source>
</evidence>
<dbReference type="SUPFAM" id="SSF51658">
    <property type="entry name" value="Xylose isomerase-like"/>
    <property type="match status" value="1"/>
</dbReference>
<protein>
    <submittedName>
        <fullName evidence="2">Sugar phosphate isomerase/epimerase</fullName>
    </submittedName>
</protein>
<dbReference type="GO" id="GO:0016853">
    <property type="term" value="F:isomerase activity"/>
    <property type="evidence" value="ECO:0007669"/>
    <property type="project" value="UniProtKB-KW"/>
</dbReference>
<feature type="domain" description="Xylose isomerase-like TIM barrel" evidence="1">
    <location>
        <begin position="28"/>
        <end position="217"/>
    </location>
</feature>
<evidence type="ECO:0000313" key="2">
    <source>
        <dbReference type="EMBL" id="MCH6172076.1"/>
    </source>
</evidence>
<dbReference type="InterPro" id="IPR036237">
    <property type="entry name" value="Xyl_isomerase-like_sf"/>
</dbReference>
<accession>A0ABS9TUA4</accession>
<proteinExistence type="predicted"/>
<gene>
    <name evidence="2" type="ORF">MMF94_40890</name>
</gene>
<dbReference type="Proteomes" id="UP001299970">
    <property type="component" value="Unassembled WGS sequence"/>
</dbReference>
<sequence>MSGPHIVSIQLYTVRHALEADVTGTVTRLAEIGYRQVEPSIPKLMDQPELVAALHANGLAFPTATARLTDGGLDHDAVFAAARELGVTTVIDPMTDDKRWTTEEGIAGVAADLNAIATKAADHGLRLGYHNHAFELESRVGDRSGLEVLAEHLDPEVLLEVDTYWAAVGGADVPALLRSLGGRVRSIHIKDGPISKDNIDQVALGQGKLPIEAIIAAGDAVEVVVVELDDFAGDIFDAARDSHAYLTGLQAAR</sequence>
<keyword evidence="3" id="KW-1185">Reference proteome</keyword>
<name>A0ABS9TUA4_9PSEU</name>
<dbReference type="Pfam" id="PF01261">
    <property type="entry name" value="AP_endonuc_2"/>
    <property type="match status" value="1"/>
</dbReference>
<dbReference type="PANTHER" id="PTHR12110:SF41">
    <property type="entry name" value="INOSOSE DEHYDRATASE"/>
    <property type="match status" value="1"/>
</dbReference>
<dbReference type="EMBL" id="JAKXMK010000055">
    <property type="protein sequence ID" value="MCH6172076.1"/>
    <property type="molecule type" value="Genomic_DNA"/>
</dbReference>
<keyword evidence="2" id="KW-0413">Isomerase</keyword>
<comment type="caution">
    <text evidence="2">The sequence shown here is derived from an EMBL/GenBank/DDBJ whole genome shotgun (WGS) entry which is preliminary data.</text>
</comment>
<dbReference type="RefSeq" id="WP_241042879.1">
    <property type="nucleotide sequence ID" value="NZ_BAAAJF010000043.1"/>
</dbReference>